<dbReference type="EMBL" id="CP136920">
    <property type="protein sequence ID" value="WOO42591.1"/>
    <property type="molecule type" value="Genomic_DNA"/>
</dbReference>
<evidence type="ECO:0000313" key="2">
    <source>
        <dbReference type="EMBL" id="WOO42591.1"/>
    </source>
</evidence>
<keyword evidence="1" id="KW-0812">Transmembrane</keyword>
<dbReference type="RefSeq" id="WP_317835115.1">
    <property type="nucleotide sequence ID" value="NZ_CP136920.1"/>
</dbReference>
<gene>
    <name evidence="2" type="ORF">RZN69_05770</name>
</gene>
<sequence length="205" mass="22753">MNYRRREGKVAIIILGVMIIGLVVYIGSFLLDVGGDFKQVSEQQDNVREFDPSLKKLLEAEGLLMSDAKGTEHGNTTKAKRIALQYSVALGNLRKEFFTEGRELHLSLTNGVFITYCTLGEDKCAILVHVPQLADYTDEAKELLHDIAWAAAVNTLEKNDPDALNNLAVGIRGALKYDVVLLGDKDGIVERFGHIDGRKTLKDFF</sequence>
<evidence type="ECO:0000313" key="3">
    <source>
        <dbReference type="Proteomes" id="UP001304300"/>
    </source>
</evidence>
<dbReference type="Proteomes" id="UP001304300">
    <property type="component" value="Chromosome"/>
</dbReference>
<protein>
    <submittedName>
        <fullName evidence="2">Uncharacterized protein</fullName>
    </submittedName>
</protein>
<feature type="transmembrane region" description="Helical" evidence="1">
    <location>
        <begin position="12"/>
        <end position="31"/>
    </location>
</feature>
<keyword evidence="1" id="KW-0472">Membrane</keyword>
<keyword evidence="1" id="KW-1133">Transmembrane helix</keyword>
<reference evidence="2 3" key="1">
    <citation type="submission" date="2023-10" db="EMBL/GenBank/DDBJ databases">
        <title>Rubellicoccus peritrichatus gen. nov., sp. nov., isolated from an algae of coral reef tank.</title>
        <authorList>
            <person name="Luo J."/>
        </authorList>
    </citation>
    <scope>NUCLEOTIDE SEQUENCE [LARGE SCALE GENOMIC DNA]</scope>
    <source>
        <strain evidence="2 3">CR14</strain>
    </source>
</reference>
<dbReference type="KEGG" id="puo:RZN69_05770"/>
<accession>A0AAQ3LBB9</accession>
<name>A0AAQ3LBB9_9BACT</name>
<organism evidence="2 3">
    <name type="scientific">Rubellicoccus peritrichatus</name>
    <dbReference type="NCBI Taxonomy" id="3080537"/>
    <lineage>
        <taxon>Bacteria</taxon>
        <taxon>Pseudomonadati</taxon>
        <taxon>Verrucomicrobiota</taxon>
        <taxon>Opitutia</taxon>
        <taxon>Puniceicoccales</taxon>
        <taxon>Cerasicoccaceae</taxon>
        <taxon>Rubellicoccus</taxon>
    </lineage>
</organism>
<evidence type="ECO:0000256" key="1">
    <source>
        <dbReference type="SAM" id="Phobius"/>
    </source>
</evidence>
<proteinExistence type="predicted"/>
<keyword evidence="3" id="KW-1185">Reference proteome</keyword>
<dbReference type="AlphaFoldDB" id="A0AAQ3LBB9"/>